<proteinExistence type="inferred from homology"/>
<dbReference type="InterPro" id="IPR005123">
    <property type="entry name" value="Oxoglu/Fe-dep_dioxygenase_dom"/>
</dbReference>
<dbReference type="InterPro" id="IPR044861">
    <property type="entry name" value="IPNS-like_FE2OG_OXY"/>
</dbReference>
<dbReference type="FunFam" id="2.60.120.330:FF:000012">
    <property type="entry name" value="Gibberellin 20 oxidase 1"/>
    <property type="match status" value="1"/>
</dbReference>
<dbReference type="Pfam" id="PF03171">
    <property type="entry name" value="2OG-FeII_Oxy"/>
    <property type="match status" value="1"/>
</dbReference>
<keyword evidence="8" id="KW-1185">Reference proteome</keyword>
<dbReference type="Gene3D" id="2.60.120.330">
    <property type="entry name" value="B-lactam Antibiotic, Isopenicillin N Synthase, Chain"/>
    <property type="match status" value="1"/>
</dbReference>
<keyword evidence="4 5" id="KW-0408">Iron</keyword>
<protein>
    <recommendedName>
        <fullName evidence="6">Fe2OG dioxygenase domain-containing protein</fullName>
    </recommendedName>
</protein>
<dbReference type="Gramene" id="rna-AYBTSS11_LOCUS6002">
    <property type="protein sequence ID" value="CAJ1932807.1"/>
    <property type="gene ID" value="gene-AYBTSS11_LOCUS6002"/>
</dbReference>
<dbReference type="PANTHER" id="PTHR10209:SF833">
    <property type="entry name" value="GIBBERELLIN 2-BETA-DIOXYGENASE"/>
    <property type="match status" value="1"/>
</dbReference>
<keyword evidence="2 5" id="KW-0479">Metal-binding</keyword>
<dbReference type="PRINTS" id="PR00682">
    <property type="entry name" value="IPNSYNTHASE"/>
</dbReference>
<dbReference type="Pfam" id="PF14226">
    <property type="entry name" value="DIOX_N"/>
    <property type="match status" value="1"/>
</dbReference>
<dbReference type="PROSITE" id="PS51471">
    <property type="entry name" value="FE2OG_OXY"/>
    <property type="match status" value="1"/>
</dbReference>
<feature type="domain" description="Fe2OG dioxygenase" evidence="6">
    <location>
        <begin position="197"/>
        <end position="290"/>
    </location>
</feature>
<evidence type="ECO:0000256" key="2">
    <source>
        <dbReference type="ARBA" id="ARBA00022723"/>
    </source>
</evidence>
<reference evidence="7" key="1">
    <citation type="submission" date="2023-10" db="EMBL/GenBank/DDBJ databases">
        <authorList>
            <person name="Domelevo Entfellner J.-B."/>
        </authorList>
    </citation>
    <scope>NUCLEOTIDE SEQUENCE</scope>
</reference>
<comment type="similarity">
    <text evidence="1 5">Belongs to the iron/ascorbate-dependent oxidoreductase family.</text>
</comment>
<evidence type="ECO:0000256" key="4">
    <source>
        <dbReference type="ARBA" id="ARBA00023004"/>
    </source>
</evidence>
<organism evidence="7 8">
    <name type="scientific">Sphenostylis stenocarpa</name>
    <dbReference type="NCBI Taxonomy" id="92480"/>
    <lineage>
        <taxon>Eukaryota</taxon>
        <taxon>Viridiplantae</taxon>
        <taxon>Streptophyta</taxon>
        <taxon>Embryophyta</taxon>
        <taxon>Tracheophyta</taxon>
        <taxon>Spermatophyta</taxon>
        <taxon>Magnoliopsida</taxon>
        <taxon>eudicotyledons</taxon>
        <taxon>Gunneridae</taxon>
        <taxon>Pentapetalae</taxon>
        <taxon>rosids</taxon>
        <taxon>fabids</taxon>
        <taxon>Fabales</taxon>
        <taxon>Fabaceae</taxon>
        <taxon>Papilionoideae</taxon>
        <taxon>50 kb inversion clade</taxon>
        <taxon>NPAAA clade</taxon>
        <taxon>indigoferoid/millettioid clade</taxon>
        <taxon>Phaseoleae</taxon>
        <taxon>Sphenostylis</taxon>
    </lineage>
</organism>
<evidence type="ECO:0000256" key="3">
    <source>
        <dbReference type="ARBA" id="ARBA00023002"/>
    </source>
</evidence>
<evidence type="ECO:0000256" key="5">
    <source>
        <dbReference type="RuleBase" id="RU003682"/>
    </source>
</evidence>
<dbReference type="AlphaFoldDB" id="A0AA86SL02"/>
<evidence type="ECO:0000313" key="8">
    <source>
        <dbReference type="Proteomes" id="UP001189624"/>
    </source>
</evidence>
<dbReference type="PANTHER" id="PTHR10209">
    <property type="entry name" value="OXIDOREDUCTASE, 2OG-FE II OXYGENASE FAMILY PROTEIN"/>
    <property type="match status" value="1"/>
</dbReference>
<dbReference type="Proteomes" id="UP001189624">
    <property type="component" value="Chromosome 2"/>
</dbReference>
<accession>A0AA86SL02</accession>
<evidence type="ECO:0000256" key="1">
    <source>
        <dbReference type="ARBA" id="ARBA00008056"/>
    </source>
</evidence>
<dbReference type="InterPro" id="IPR026992">
    <property type="entry name" value="DIOX_N"/>
</dbReference>
<dbReference type="InterPro" id="IPR027443">
    <property type="entry name" value="IPNS-like_sf"/>
</dbReference>
<evidence type="ECO:0000313" key="7">
    <source>
        <dbReference type="EMBL" id="CAJ1932807.1"/>
    </source>
</evidence>
<keyword evidence="3 5" id="KW-0560">Oxidoreductase</keyword>
<name>A0AA86SL02_9FABA</name>
<gene>
    <name evidence="7" type="ORF">AYBTSS11_LOCUS6002</name>
</gene>
<sequence>MGEIDPAFIQTPEHRPKLSITEAEGIPVIDLSPLSCNSSSITDPSFEDLVRKIGSACRDWGFFQVINHGAPVESRHKMEAEARKFFHQSKEEKSEVRRDSVHVIGYFDSELTKNVRNWKEVVDYTVEEPTLVPASVDPHDQQLTHWYNKWPQHPPELRVALKEYGEHMEELALKLMELIALSLGLPPKRFHGFFKDQTSWIRLNFYPPCPSPHLVLGRGCHRDSGALTVLAQDHVNGLDIKKKSDGEWVRVKPAPNAYIINVGDVIQSVEQRVMLNSEKERLSYPFFLTPAHYTMVLPLEELLNDQNPAKYRPYNLSQGNVENIQIYDFKIN</sequence>
<dbReference type="GO" id="GO:0051213">
    <property type="term" value="F:dioxygenase activity"/>
    <property type="evidence" value="ECO:0007669"/>
    <property type="project" value="UniProtKB-ARBA"/>
</dbReference>
<dbReference type="EMBL" id="OY731399">
    <property type="protein sequence ID" value="CAJ1932807.1"/>
    <property type="molecule type" value="Genomic_DNA"/>
</dbReference>
<dbReference type="SUPFAM" id="SSF51197">
    <property type="entry name" value="Clavaminate synthase-like"/>
    <property type="match status" value="1"/>
</dbReference>
<dbReference type="GO" id="GO:0046872">
    <property type="term" value="F:metal ion binding"/>
    <property type="evidence" value="ECO:0007669"/>
    <property type="project" value="UniProtKB-KW"/>
</dbReference>
<evidence type="ECO:0000259" key="6">
    <source>
        <dbReference type="PROSITE" id="PS51471"/>
    </source>
</evidence>